<sequence length="80" mass="9736">MNIYKRLWSKIGGRPWTYIWRDLWTQAEIMMQILWFFTGIGILIWLGWFGVLVWFIGYLYGYINGHFFWGTKHIKGQEGK</sequence>
<dbReference type="EMBL" id="LAZR01009282">
    <property type="protein sequence ID" value="KKM73565.1"/>
    <property type="molecule type" value="Genomic_DNA"/>
</dbReference>
<comment type="caution">
    <text evidence="2">The sequence shown here is derived from an EMBL/GenBank/DDBJ whole genome shotgun (WGS) entry which is preliminary data.</text>
</comment>
<evidence type="ECO:0000313" key="2">
    <source>
        <dbReference type="EMBL" id="KKM73565.1"/>
    </source>
</evidence>
<name>A0A0F9MA58_9ZZZZ</name>
<organism evidence="2">
    <name type="scientific">marine sediment metagenome</name>
    <dbReference type="NCBI Taxonomy" id="412755"/>
    <lineage>
        <taxon>unclassified sequences</taxon>
        <taxon>metagenomes</taxon>
        <taxon>ecological metagenomes</taxon>
    </lineage>
</organism>
<evidence type="ECO:0000256" key="1">
    <source>
        <dbReference type="SAM" id="Phobius"/>
    </source>
</evidence>
<keyword evidence="1" id="KW-1133">Transmembrane helix</keyword>
<feature type="transmembrane region" description="Helical" evidence="1">
    <location>
        <begin position="33"/>
        <end position="60"/>
    </location>
</feature>
<accession>A0A0F9MA58</accession>
<keyword evidence="1" id="KW-0812">Transmembrane</keyword>
<reference evidence="2" key="1">
    <citation type="journal article" date="2015" name="Nature">
        <title>Complex archaea that bridge the gap between prokaryotes and eukaryotes.</title>
        <authorList>
            <person name="Spang A."/>
            <person name="Saw J.H."/>
            <person name="Jorgensen S.L."/>
            <person name="Zaremba-Niedzwiedzka K."/>
            <person name="Martijn J."/>
            <person name="Lind A.E."/>
            <person name="van Eijk R."/>
            <person name="Schleper C."/>
            <person name="Guy L."/>
            <person name="Ettema T.J."/>
        </authorList>
    </citation>
    <scope>NUCLEOTIDE SEQUENCE</scope>
</reference>
<dbReference type="AlphaFoldDB" id="A0A0F9MA58"/>
<proteinExistence type="predicted"/>
<gene>
    <name evidence="2" type="ORF">LCGC14_1409160</name>
</gene>
<keyword evidence="1" id="KW-0472">Membrane</keyword>
<protein>
    <submittedName>
        <fullName evidence="2">Uncharacterized protein</fullName>
    </submittedName>
</protein>